<dbReference type="EMBL" id="FQXR01000004">
    <property type="protein sequence ID" value="SHH73526.1"/>
    <property type="molecule type" value="Genomic_DNA"/>
</dbReference>
<dbReference type="InterPro" id="IPR001387">
    <property type="entry name" value="Cro/C1-type_HTH"/>
</dbReference>
<dbReference type="CDD" id="cd00093">
    <property type="entry name" value="HTH_XRE"/>
    <property type="match status" value="1"/>
</dbReference>
<organism evidence="3 4">
    <name type="scientific">Sporanaerobacter acetigenes DSM 13106</name>
    <dbReference type="NCBI Taxonomy" id="1123281"/>
    <lineage>
        <taxon>Bacteria</taxon>
        <taxon>Bacillati</taxon>
        <taxon>Bacillota</taxon>
        <taxon>Tissierellia</taxon>
        <taxon>Tissierellales</taxon>
        <taxon>Sporanaerobacteraceae</taxon>
        <taxon>Sporanaerobacter</taxon>
    </lineage>
</organism>
<dbReference type="RefSeq" id="WP_200796508.1">
    <property type="nucleotide sequence ID" value="NZ_FQXR01000004.1"/>
</dbReference>
<dbReference type="Pfam" id="PF01381">
    <property type="entry name" value="HTH_3"/>
    <property type="match status" value="1"/>
</dbReference>
<dbReference type="Proteomes" id="UP000184389">
    <property type="component" value="Unassembled WGS sequence"/>
</dbReference>
<keyword evidence="1" id="KW-0238">DNA-binding</keyword>
<dbReference type="SUPFAM" id="SSF47413">
    <property type="entry name" value="lambda repressor-like DNA-binding domains"/>
    <property type="match status" value="1"/>
</dbReference>
<keyword evidence="4" id="KW-1185">Reference proteome</keyword>
<evidence type="ECO:0000259" key="2">
    <source>
        <dbReference type="PROSITE" id="PS50943"/>
    </source>
</evidence>
<dbReference type="AlphaFoldDB" id="A0A1M5VE77"/>
<name>A0A1M5VE77_9FIRM</name>
<dbReference type="Gene3D" id="1.10.260.40">
    <property type="entry name" value="lambda repressor-like DNA-binding domains"/>
    <property type="match status" value="1"/>
</dbReference>
<gene>
    <name evidence="3" type="ORF">SAMN02745180_00867</name>
</gene>
<dbReference type="PROSITE" id="PS50943">
    <property type="entry name" value="HTH_CROC1"/>
    <property type="match status" value="1"/>
</dbReference>
<dbReference type="GO" id="GO:0003677">
    <property type="term" value="F:DNA binding"/>
    <property type="evidence" value="ECO:0007669"/>
    <property type="project" value="UniProtKB-KW"/>
</dbReference>
<evidence type="ECO:0000256" key="1">
    <source>
        <dbReference type="ARBA" id="ARBA00023125"/>
    </source>
</evidence>
<reference evidence="3 4" key="1">
    <citation type="submission" date="2016-11" db="EMBL/GenBank/DDBJ databases">
        <authorList>
            <person name="Jaros S."/>
            <person name="Januszkiewicz K."/>
            <person name="Wedrychowicz H."/>
        </authorList>
    </citation>
    <scope>NUCLEOTIDE SEQUENCE [LARGE SCALE GENOMIC DNA]</scope>
    <source>
        <strain evidence="3 4">DSM 13106</strain>
    </source>
</reference>
<evidence type="ECO:0000313" key="3">
    <source>
        <dbReference type="EMBL" id="SHH73526.1"/>
    </source>
</evidence>
<accession>A0A1M5VE77</accession>
<dbReference type="SMART" id="SM00530">
    <property type="entry name" value="HTH_XRE"/>
    <property type="match status" value="1"/>
</dbReference>
<dbReference type="STRING" id="1123281.SAMN02745180_00867"/>
<protein>
    <submittedName>
        <fullName evidence="3">Helix-turn-helix</fullName>
    </submittedName>
</protein>
<dbReference type="PANTHER" id="PTHR46558:SF11">
    <property type="entry name" value="HTH-TYPE TRANSCRIPTIONAL REGULATOR XRE"/>
    <property type="match status" value="1"/>
</dbReference>
<feature type="domain" description="HTH cro/C1-type" evidence="2">
    <location>
        <begin position="13"/>
        <end position="67"/>
    </location>
</feature>
<dbReference type="PANTHER" id="PTHR46558">
    <property type="entry name" value="TRACRIPTIONAL REGULATORY PROTEIN-RELATED-RELATED"/>
    <property type="match status" value="1"/>
</dbReference>
<evidence type="ECO:0000313" key="4">
    <source>
        <dbReference type="Proteomes" id="UP000184389"/>
    </source>
</evidence>
<sequence length="136" mass="15837">MQFGGDILISERLKELREEKNLLQKDLAKHLNISTSAYGYYEQGKRNPDTETIEKLADFFNVSTDYLLGRTNYKKNPNISEHLNYNEIEKSIAEKLLNEGIITQDEPIPKEIFEKILKYGMEAAIEILKLEKELKK</sequence>
<proteinExistence type="predicted"/>
<dbReference type="InterPro" id="IPR010982">
    <property type="entry name" value="Lambda_DNA-bd_dom_sf"/>
</dbReference>